<name>A0ABU4TF09_9PSEU</name>
<accession>A0ABU4TF09</accession>
<dbReference type="RefSeq" id="WP_319971650.1">
    <property type="nucleotide sequence ID" value="NZ_JAXAVW010000047.1"/>
</dbReference>
<evidence type="ECO:0000313" key="1">
    <source>
        <dbReference type="EMBL" id="MDX8036655.1"/>
    </source>
</evidence>
<organism evidence="1 2">
    <name type="scientific">Lentzea miocenica</name>
    <dbReference type="NCBI Taxonomy" id="3095431"/>
    <lineage>
        <taxon>Bacteria</taxon>
        <taxon>Bacillati</taxon>
        <taxon>Actinomycetota</taxon>
        <taxon>Actinomycetes</taxon>
        <taxon>Pseudonocardiales</taxon>
        <taxon>Pseudonocardiaceae</taxon>
        <taxon>Lentzea</taxon>
    </lineage>
</organism>
<comment type="caution">
    <text evidence="1">The sequence shown here is derived from an EMBL/GenBank/DDBJ whole genome shotgun (WGS) entry which is preliminary data.</text>
</comment>
<reference evidence="1 2" key="1">
    <citation type="submission" date="2023-11" db="EMBL/GenBank/DDBJ databases">
        <title>Lentzea sokolovensis, sp. nov., Lentzea kristufkii, sp. nov., and Lentzea miocenensis, sp. nov., rare actinobacteria from Sokolov Coal Basin, Miocene lacustrine sediment, Czech Republic.</title>
        <authorList>
            <person name="Lara A."/>
            <person name="Kotroba L."/>
            <person name="Nouioui I."/>
            <person name="Neumann-Schaal M."/>
            <person name="Mast Y."/>
            <person name="Chronakova A."/>
        </authorList>
    </citation>
    <scope>NUCLEOTIDE SEQUENCE [LARGE SCALE GENOMIC DNA]</scope>
    <source>
        <strain evidence="1 2">BCCO 10_0856</strain>
    </source>
</reference>
<protein>
    <submittedName>
        <fullName evidence="1">Uncharacterized protein</fullName>
    </submittedName>
</protein>
<proteinExistence type="predicted"/>
<reference evidence="1 2" key="2">
    <citation type="submission" date="2023-11" db="EMBL/GenBank/DDBJ databases">
        <authorList>
            <person name="Lara A.C."/>
            <person name="Chronakova A."/>
        </authorList>
    </citation>
    <scope>NUCLEOTIDE SEQUENCE [LARGE SCALE GENOMIC DNA]</scope>
    <source>
        <strain evidence="1 2">BCCO 10_0856</strain>
    </source>
</reference>
<dbReference type="EMBL" id="JAXAVW010000047">
    <property type="protein sequence ID" value="MDX8036655.1"/>
    <property type="molecule type" value="Genomic_DNA"/>
</dbReference>
<keyword evidence="2" id="KW-1185">Reference proteome</keyword>
<sequence>MNSDAAAPAEGVFTAMTDSATAAAAATRLTILLMLLEPMTAVDNAHPRAKKLLRLSANLPG</sequence>
<dbReference type="Proteomes" id="UP001285521">
    <property type="component" value="Unassembled WGS sequence"/>
</dbReference>
<gene>
    <name evidence="1" type="ORF">SK803_41220</name>
</gene>
<evidence type="ECO:0000313" key="2">
    <source>
        <dbReference type="Proteomes" id="UP001285521"/>
    </source>
</evidence>